<sequence>MDVVKSLKPGKNGTKRYVERYGDDLIAVRYRHDAEKQISYTTVELIVERKLKPPKTRAHKPEQATALVFGRIHFHEKYIQSAVKQAGGKWQPEQKAWLLSYKAAVQLGLQERIINS</sequence>
<keyword evidence="2" id="KW-1185">Reference proteome</keyword>
<gene>
    <name evidence="1" type="ORF">NEMVEDRAFT_v1g225851</name>
</gene>
<accession>A8DVZ2</accession>
<reference evidence="1 2" key="1">
    <citation type="journal article" date="2007" name="Science">
        <title>Sea anemone genome reveals ancestral eumetazoan gene repertoire and genomic organization.</title>
        <authorList>
            <person name="Putnam N.H."/>
            <person name="Srivastava M."/>
            <person name="Hellsten U."/>
            <person name="Dirks B."/>
            <person name="Chapman J."/>
            <person name="Salamov A."/>
            <person name="Terry A."/>
            <person name="Shapiro H."/>
            <person name="Lindquist E."/>
            <person name="Kapitonov V.V."/>
            <person name="Jurka J."/>
            <person name="Genikhovich G."/>
            <person name="Grigoriev I.V."/>
            <person name="Lucas S.M."/>
            <person name="Steele R.E."/>
            <person name="Finnerty J.R."/>
            <person name="Technau U."/>
            <person name="Martindale M.Q."/>
            <person name="Rokhsar D.S."/>
        </authorList>
    </citation>
    <scope>NUCLEOTIDE SEQUENCE [LARGE SCALE GENOMIC DNA]</scope>
    <source>
        <strain evidence="2">CH2 X CH6</strain>
    </source>
</reference>
<protein>
    <submittedName>
        <fullName evidence="1">Uncharacterized protein</fullName>
    </submittedName>
</protein>
<evidence type="ECO:0000313" key="1">
    <source>
        <dbReference type="EMBL" id="EDO25617.1"/>
    </source>
</evidence>
<evidence type="ECO:0000313" key="2">
    <source>
        <dbReference type="Proteomes" id="UP000001593"/>
    </source>
</evidence>
<name>A8DVZ2_NEMVE</name>
<dbReference type="EMBL" id="DS478848">
    <property type="protein sequence ID" value="EDO25617.1"/>
    <property type="molecule type" value="Genomic_DNA"/>
</dbReference>
<dbReference type="InParanoid" id="A8DVZ2"/>
<organism evidence="1 2">
    <name type="scientific">Nematostella vectensis</name>
    <name type="common">Starlet sea anemone</name>
    <dbReference type="NCBI Taxonomy" id="45351"/>
    <lineage>
        <taxon>Eukaryota</taxon>
        <taxon>Metazoa</taxon>
        <taxon>Cnidaria</taxon>
        <taxon>Anthozoa</taxon>
        <taxon>Hexacorallia</taxon>
        <taxon>Actiniaria</taxon>
        <taxon>Edwardsiidae</taxon>
        <taxon>Nematostella</taxon>
    </lineage>
</organism>
<dbReference type="HOGENOM" id="CLU_138548_0_0_1"/>
<dbReference type="Proteomes" id="UP000001593">
    <property type="component" value="Unassembled WGS sequence"/>
</dbReference>
<proteinExistence type="predicted"/>
<dbReference type="AlphaFoldDB" id="A8DVZ2"/>